<feature type="region of interest" description="Disordered" evidence="4">
    <location>
        <begin position="661"/>
        <end position="682"/>
    </location>
</feature>
<dbReference type="GO" id="GO:0005829">
    <property type="term" value="C:cytosol"/>
    <property type="evidence" value="ECO:0007669"/>
    <property type="project" value="TreeGrafter"/>
</dbReference>
<dbReference type="EMBL" id="VZRD01000361">
    <property type="protein sequence ID" value="NWR37241.1"/>
    <property type="molecule type" value="Genomic_DNA"/>
</dbReference>
<feature type="compositionally biased region" description="Basic and acidic residues" evidence="4">
    <location>
        <begin position="935"/>
        <end position="947"/>
    </location>
</feature>
<name>A0A7K4WRG7_9TYRA</name>
<accession>A0A7K4WRG7</accession>
<dbReference type="PANTHER" id="PTHR12877">
    <property type="entry name" value="RHO GUANINE NUCLEOTIDE EXCHANGE FACTOR"/>
    <property type="match status" value="1"/>
</dbReference>
<dbReference type="GO" id="GO:0032933">
    <property type="term" value="P:SREBP signaling pathway"/>
    <property type="evidence" value="ECO:0007669"/>
    <property type="project" value="TreeGrafter"/>
</dbReference>
<dbReference type="InterPro" id="IPR015943">
    <property type="entry name" value="WD40/YVTN_repeat-like_dom_sf"/>
</dbReference>
<reference evidence="5 6" key="1">
    <citation type="submission" date="2019-09" db="EMBL/GenBank/DDBJ databases">
        <title>Bird 10,000 Genomes (B10K) Project - Family phase.</title>
        <authorList>
            <person name="Zhang G."/>
        </authorList>
    </citation>
    <scope>NUCLEOTIDE SEQUENCE [LARGE SCALE GENOMIC DNA]</scope>
    <source>
        <strain evidence="5">B10K-CU-031-13</strain>
        <tissue evidence="5">Muscle</tissue>
    </source>
</reference>
<dbReference type="InterPro" id="IPR035899">
    <property type="entry name" value="DBL_dom_sf"/>
</dbReference>
<dbReference type="FunFam" id="2.130.10.10:FF:000405">
    <property type="entry name" value="rho guanine nucleotide exchange factor 10-like protein isoform X1"/>
    <property type="match status" value="1"/>
</dbReference>
<evidence type="ECO:0000256" key="2">
    <source>
        <dbReference type="ARBA" id="ARBA00022658"/>
    </source>
</evidence>
<feature type="non-terminal residue" evidence="5">
    <location>
        <position position="1"/>
    </location>
</feature>
<feature type="compositionally biased region" description="Basic and acidic residues" evidence="4">
    <location>
        <begin position="29"/>
        <end position="51"/>
    </location>
</feature>
<dbReference type="Gene3D" id="2.130.10.10">
    <property type="entry name" value="YVTN repeat-like/Quinoprotein amine dehydrogenase"/>
    <property type="match status" value="1"/>
</dbReference>
<dbReference type="Proteomes" id="UP000540952">
    <property type="component" value="Unassembled WGS sequence"/>
</dbReference>
<feature type="non-terminal residue" evidence="5">
    <location>
        <position position="1053"/>
    </location>
</feature>
<proteinExistence type="predicted"/>
<dbReference type="InterPro" id="IPR039919">
    <property type="entry name" value="ARHGEF10/ARHGEF17"/>
</dbReference>
<keyword evidence="3" id="KW-0175">Coiled coil</keyword>
<dbReference type="Gene3D" id="1.20.900.10">
    <property type="entry name" value="Dbl homology (DH) domain"/>
    <property type="match status" value="2"/>
</dbReference>
<keyword evidence="6" id="KW-1185">Reference proteome</keyword>
<dbReference type="GO" id="GO:0051496">
    <property type="term" value="P:positive regulation of stress fiber assembly"/>
    <property type="evidence" value="ECO:0007669"/>
    <property type="project" value="TreeGrafter"/>
</dbReference>
<dbReference type="GO" id="GO:0005085">
    <property type="term" value="F:guanyl-nucleotide exchange factor activity"/>
    <property type="evidence" value="ECO:0007669"/>
    <property type="project" value="UniProtKB-KW"/>
</dbReference>
<dbReference type="SUPFAM" id="SSF48065">
    <property type="entry name" value="DBL homology domain (DH-domain)"/>
    <property type="match status" value="1"/>
</dbReference>
<evidence type="ECO:0000256" key="1">
    <source>
        <dbReference type="ARBA" id="ARBA00022553"/>
    </source>
</evidence>
<dbReference type="Pfam" id="PF19057">
    <property type="entry name" value="PH_19"/>
    <property type="match status" value="1"/>
</dbReference>
<comment type="caution">
    <text evidence="5">The sequence shown here is derived from an EMBL/GenBank/DDBJ whole genome shotgun (WGS) entry which is preliminary data.</text>
</comment>
<dbReference type="FunFam" id="2.30.29.30:FF:000200">
    <property type="entry name" value="Rho guanine nucleotide exchange factor (GEF) 10-like a"/>
    <property type="match status" value="1"/>
</dbReference>
<dbReference type="PANTHER" id="PTHR12877:SF16">
    <property type="entry name" value="RHO GUANINE NUCLEOTIDE EXCHANGE FACTOR 10-LIKE PROTEIN"/>
    <property type="match status" value="1"/>
</dbReference>
<feature type="region of interest" description="Disordered" evidence="4">
    <location>
        <begin position="923"/>
        <end position="947"/>
    </location>
</feature>
<evidence type="ECO:0000256" key="4">
    <source>
        <dbReference type="SAM" id="MobiDB-lite"/>
    </source>
</evidence>
<dbReference type="Gene3D" id="2.30.29.30">
    <property type="entry name" value="Pleckstrin-homology domain (PH domain)/Phosphotyrosine-binding domain (PTB)"/>
    <property type="match status" value="1"/>
</dbReference>
<organism evidence="5 6">
    <name type="scientific">Tachuris rubrigastra</name>
    <dbReference type="NCBI Taxonomy" id="495162"/>
    <lineage>
        <taxon>Eukaryota</taxon>
        <taxon>Metazoa</taxon>
        <taxon>Chordata</taxon>
        <taxon>Craniata</taxon>
        <taxon>Vertebrata</taxon>
        <taxon>Euteleostomi</taxon>
        <taxon>Archelosauria</taxon>
        <taxon>Archosauria</taxon>
        <taxon>Dinosauria</taxon>
        <taxon>Saurischia</taxon>
        <taxon>Theropoda</taxon>
        <taxon>Coelurosauria</taxon>
        <taxon>Aves</taxon>
        <taxon>Neognathae</taxon>
        <taxon>Neoaves</taxon>
        <taxon>Telluraves</taxon>
        <taxon>Australaves</taxon>
        <taxon>Passeriformes</taxon>
        <taxon>Tyrannidae</taxon>
        <taxon>Tachuris</taxon>
    </lineage>
</organism>
<evidence type="ECO:0000313" key="6">
    <source>
        <dbReference type="Proteomes" id="UP000540952"/>
    </source>
</evidence>
<keyword evidence="1" id="KW-0597">Phosphoprotein</keyword>
<keyword evidence="2" id="KW-0344">Guanine-nucleotide releasing factor</keyword>
<dbReference type="GO" id="GO:0030036">
    <property type="term" value="P:actin cytoskeleton organization"/>
    <property type="evidence" value="ECO:0007669"/>
    <property type="project" value="TreeGrafter"/>
</dbReference>
<dbReference type="SUPFAM" id="SSF50729">
    <property type="entry name" value="PH domain-like"/>
    <property type="match status" value="1"/>
</dbReference>
<evidence type="ECO:0000313" key="5">
    <source>
        <dbReference type="EMBL" id="NWR37241.1"/>
    </source>
</evidence>
<dbReference type="Pfam" id="PF19056">
    <property type="entry name" value="WD40_2"/>
    <property type="match status" value="1"/>
</dbReference>
<dbReference type="AlphaFoldDB" id="A0A7K4WRG7"/>
<dbReference type="InterPro" id="IPR011993">
    <property type="entry name" value="PH-like_dom_sf"/>
</dbReference>
<protein>
    <submittedName>
        <fullName evidence="5">ARGAL protein</fullName>
    </submittedName>
</protein>
<dbReference type="SUPFAM" id="SSF50978">
    <property type="entry name" value="WD40 repeat-like"/>
    <property type="match status" value="1"/>
</dbReference>
<gene>
    <name evidence="5" type="primary">Arhgef10l</name>
    <name evidence="5" type="ORF">TACRUB_R02518</name>
</gene>
<feature type="region of interest" description="Disordered" evidence="4">
    <location>
        <begin position="25"/>
        <end position="88"/>
    </location>
</feature>
<dbReference type="InterPro" id="IPR036322">
    <property type="entry name" value="WD40_repeat_dom_sf"/>
</dbReference>
<feature type="coiled-coil region" evidence="3">
    <location>
        <begin position="278"/>
        <end position="311"/>
    </location>
</feature>
<sequence length="1053" mass="115406">KGERFSFPEVEDDVIYDDVPCESLDAEQDAGRERSLIYEEVQRGEGSRISEDLGWSSSEFESYSEDSGEESKAEAGPTKHRASFQPKLSPDLNRLKERYARTKRDILALRVGGKDMQELKQKYDWKMTQLMKAAKSGTKDGLEKTKIAVMRKVTFLHRKETPGDSEEEDTGFLEVTVSDMKHPPPELGPMPEGLSPQQVGLGWIALASRVAEWDSAEKIGDLFVASFSKSMVLDVYSDYVNNFTTAMSLIKKACLTKPAFLDFLKDMLKNTPKGHADRLSLQLALTELETLAEKLNEQKRLADQVAEIQQLSKSISDRSSLNKLLSSGQRQLLLCETLTETVYGDRGQLIKSKERKVFLLNDMLVCANINFKGQLEISSLVPLGPKYVLKWSTALPQVQVVEVGQESGAYDKDNVVIHNAGAKRHAPAGQASHNKVYLGPPRLFQELQDLQKDLAVVEQITLLISTLHGTYQNLNMTVAQDWCLALQRMMKVKEEEIHSANKCRLRLLLPGKPDKSGRPISVMVVFITPSPLSKISWVNRLHLAKIGLREENQPGWLCPDEDKKSKAPFWCPILSCHMPAFSSKALDLQLGAAVHNPVQSSLLGFSAVSTSLPQGYLWVGGGQEGAGGQVEIFSLNRAVPRTVKSFPVASPVLCMEYIPEPEEGDPPGCQEPRASEQPPSAPHPTVCLGLQDGSILVYGSVDTGTPCLLSCKSPGMQPILCLRHSPKFLFAGLQDGTVAAYPRSNGGLWDPAVPPTRLAVGSGPVRALLTLDDTLWASCANQVTVLDATTLRAQQTFEAHPEAEASVTHMVKAGSGVWMAFSSGSSIRLFHTETLEHLQEINIATRTTFVLPGHKHVRVTSLLICQGSLWVGTDQGIIVLLPVPRLEGIPKITGKGMVSLNGHGGPVEFLAVALSTLAPDVLKGDREEEEEGGEEEKAAELDGPPPREMRKKGILLQYRLRSTSHLPGQLLSVRDAPPGAPAHTEEDGSIYEMADDPDVWVRSRPCARDAPRKEISSVAIVSGGRGYRNFGGDGPRRGDSDSALLIWQVPLML</sequence>
<evidence type="ECO:0000256" key="3">
    <source>
        <dbReference type="SAM" id="Coils"/>
    </source>
</evidence>